<name>A0AAQ3XFT2_PASNO</name>
<evidence type="ECO:0000256" key="1">
    <source>
        <dbReference type="SAM" id="MobiDB-lite"/>
    </source>
</evidence>
<dbReference type="EMBL" id="CP144753">
    <property type="protein sequence ID" value="WVZ94827.1"/>
    <property type="molecule type" value="Genomic_DNA"/>
</dbReference>
<evidence type="ECO:0000313" key="3">
    <source>
        <dbReference type="Proteomes" id="UP001341281"/>
    </source>
</evidence>
<sequence length="90" mass="9501">MCLVPAESAPGDRAAGRGMAESRGADGREAGGRGWYRGAEAGRRAGAGAVEALRRRRRRRPSGLFGLFGTDDDFVISVSLLPVLGRGEWA</sequence>
<organism evidence="2 3">
    <name type="scientific">Paspalum notatum var. saurae</name>
    <dbReference type="NCBI Taxonomy" id="547442"/>
    <lineage>
        <taxon>Eukaryota</taxon>
        <taxon>Viridiplantae</taxon>
        <taxon>Streptophyta</taxon>
        <taxon>Embryophyta</taxon>
        <taxon>Tracheophyta</taxon>
        <taxon>Spermatophyta</taxon>
        <taxon>Magnoliopsida</taxon>
        <taxon>Liliopsida</taxon>
        <taxon>Poales</taxon>
        <taxon>Poaceae</taxon>
        <taxon>PACMAD clade</taxon>
        <taxon>Panicoideae</taxon>
        <taxon>Andropogonodae</taxon>
        <taxon>Paspaleae</taxon>
        <taxon>Paspalinae</taxon>
        <taxon>Paspalum</taxon>
    </lineage>
</organism>
<accession>A0AAQ3XFT2</accession>
<dbReference type="Proteomes" id="UP001341281">
    <property type="component" value="Chromosome 09"/>
</dbReference>
<gene>
    <name evidence="2" type="ORF">U9M48_040671</name>
</gene>
<feature type="region of interest" description="Disordered" evidence="1">
    <location>
        <begin position="1"/>
        <end position="35"/>
    </location>
</feature>
<keyword evidence="3" id="KW-1185">Reference proteome</keyword>
<dbReference type="AlphaFoldDB" id="A0AAQ3XFT2"/>
<evidence type="ECO:0000313" key="2">
    <source>
        <dbReference type="EMBL" id="WVZ94827.1"/>
    </source>
</evidence>
<protein>
    <submittedName>
        <fullName evidence="2">Uncharacterized protein</fullName>
    </submittedName>
</protein>
<proteinExistence type="predicted"/>
<reference evidence="2 3" key="1">
    <citation type="submission" date="2024-02" db="EMBL/GenBank/DDBJ databases">
        <title>High-quality chromosome-scale genome assembly of Pensacola bahiagrass (Paspalum notatum Flugge var. saurae).</title>
        <authorList>
            <person name="Vega J.M."/>
            <person name="Podio M."/>
            <person name="Orjuela J."/>
            <person name="Siena L.A."/>
            <person name="Pessino S.C."/>
            <person name="Combes M.C."/>
            <person name="Mariac C."/>
            <person name="Albertini E."/>
            <person name="Pupilli F."/>
            <person name="Ortiz J.P.A."/>
            <person name="Leblanc O."/>
        </authorList>
    </citation>
    <scope>NUCLEOTIDE SEQUENCE [LARGE SCALE GENOMIC DNA]</scope>
    <source>
        <strain evidence="2">R1</strain>
        <tissue evidence="2">Leaf</tissue>
    </source>
</reference>